<keyword evidence="1" id="KW-0808">Transferase</keyword>
<dbReference type="PANTHER" id="PTHR43415:SF3">
    <property type="entry name" value="GNAT-FAMILY ACETYLTRANSFERASE"/>
    <property type="match status" value="1"/>
</dbReference>
<evidence type="ECO:0000313" key="2">
    <source>
        <dbReference type="Proteomes" id="UP000196342"/>
    </source>
</evidence>
<dbReference type="CDD" id="cd04301">
    <property type="entry name" value="NAT_SF"/>
    <property type="match status" value="1"/>
</dbReference>
<proteinExistence type="predicted"/>
<gene>
    <name evidence="1" type="ORF">CBW21_07680</name>
</gene>
<dbReference type="EMBL" id="NHOO01000005">
    <property type="protein sequence ID" value="OVE49080.1"/>
    <property type="molecule type" value="Genomic_DNA"/>
</dbReference>
<sequence>MSEYRIRHAEPSDAEALNAMFSDPAVFGNMLGLPWPALSKRREWLQKNEPGRTVLVAADEAERAVGWAALLPSGRERQLRAAELGLGVDAGLHGRGIGSLLMAAALEQADGWLGLRRIELTVFADNARAQGLYRKFGFVEEARMRAYALRDGVYQDVLAMARLKEAWR</sequence>
<dbReference type="InterPro" id="IPR000182">
    <property type="entry name" value="GNAT_dom"/>
</dbReference>
<protein>
    <submittedName>
        <fullName evidence="1">GNAT family N-acetyltransferase</fullName>
    </submittedName>
</protein>
<dbReference type="RefSeq" id="WP_043615726.1">
    <property type="nucleotide sequence ID" value="NZ_CP150454.1"/>
</dbReference>
<dbReference type="Proteomes" id="UP000196342">
    <property type="component" value="Unassembled WGS sequence"/>
</dbReference>
<keyword evidence="2" id="KW-1185">Reference proteome</keyword>
<dbReference type="Pfam" id="PF00583">
    <property type="entry name" value="Acetyltransf_1"/>
    <property type="match status" value="1"/>
</dbReference>
<evidence type="ECO:0000313" key="1">
    <source>
        <dbReference type="EMBL" id="OVE49080.1"/>
    </source>
</evidence>
<dbReference type="PROSITE" id="PS51186">
    <property type="entry name" value="GNAT"/>
    <property type="match status" value="1"/>
</dbReference>
<reference evidence="1 2" key="1">
    <citation type="submission" date="2017-05" db="EMBL/GenBank/DDBJ databases">
        <title>Chromobacterium violaceum GHPS1 isolated from Hydrocarbon polluted soil in French Guiana display an awesome secondary metabolite arsenal and a battery of drug and heavy-metal-resistance and detoxification of xenobiotics proteins.</title>
        <authorList>
            <person name="Belbahri L."/>
        </authorList>
    </citation>
    <scope>NUCLEOTIDE SEQUENCE [LARGE SCALE GENOMIC DNA]</scope>
    <source>
        <strain evidence="1 2">GHPS1</strain>
    </source>
</reference>
<name>A0A202BCJ9_CHRVL</name>
<comment type="caution">
    <text evidence="1">The sequence shown here is derived from an EMBL/GenBank/DDBJ whole genome shotgun (WGS) entry which is preliminary data.</text>
</comment>
<organism evidence="1 2">
    <name type="scientific">Chromobacterium violaceum</name>
    <dbReference type="NCBI Taxonomy" id="536"/>
    <lineage>
        <taxon>Bacteria</taxon>
        <taxon>Pseudomonadati</taxon>
        <taxon>Pseudomonadota</taxon>
        <taxon>Betaproteobacteria</taxon>
        <taxon>Neisseriales</taxon>
        <taxon>Chromobacteriaceae</taxon>
        <taxon>Chromobacterium</taxon>
    </lineage>
</organism>
<dbReference type="AlphaFoldDB" id="A0A202BCJ9"/>
<dbReference type="GO" id="GO:0016747">
    <property type="term" value="F:acyltransferase activity, transferring groups other than amino-acyl groups"/>
    <property type="evidence" value="ECO:0007669"/>
    <property type="project" value="InterPro"/>
</dbReference>
<dbReference type="Gene3D" id="3.40.630.30">
    <property type="match status" value="1"/>
</dbReference>
<dbReference type="SUPFAM" id="SSF55729">
    <property type="entry name" value="Acyl-CoA N-acyltransferases (Nat)"/>
    <property type="match status" value="1"/>
</dbReference>
<dbReference type="PANTHER" id="PTHR43415">
    <property type="entry name" value="SPERMIDINE N(1)-ACETYLTRANSFERASE"/>
    <property type="match status" value="1"/>
</dbReference>
<accession>A0A202BCJ9</accession>
<dbReference type="InterPro" id="IPR016181">
    <property type="entry name" value="Acyl_CoA_acyltransferase"/>
</dbReference>